<protein>
    <recommendedName>
        <fullName evidence="3">Glycosyltransferase</fullName>
    </recommendedName>
</protein>
<name>A0AAE3SMK6_9FLAO</name>
<dbReference type="AlphaFoldDB" id="A0AAE3SMK6"/>
<dbReference type="RefSeq" id="WP_266010687.1">
    <property type="nucleotide sequence ID" value="NZ_JAPFQP010000001.1"/>
</dbReference>
<dbReference type="Proteomes" id="UP001207116">
    <property type="component" value="Unassembled WGS sequence"/>
</dbReference>
<proteinExistence type="predicted"/>
<comment type="caution">
    <text evidence="1">The sequence shown here is derived from an EMBL/GenBank/DDBJ whole genome shotgun (WGS) entry which is preliminary data.</text>
</comment>
<gene>
    <name evidence="1" type="ORF">OO016_02925</name>
</gene>
<evidence type="ECO:0000313" key="1">
    <source>
        <dbReference type="EMBL" id="MCX2718545.1"/>
    </source>
</evidence>
<evidence type="ECO:0000313" key="2">
    <source>
        <dbReference type="Proteomes" id="UP001207116"/>
    </source>
</evidence>
<keyword evidence="2" id="KW-1185">Reference proteome</keyword>
<sequence length="263" mass="31178">MKIALCYHGIAKGKNFKSGGLDVGYRNEFDLIQRNLIWSNPDHDFDVFMHSWSKEFEQEVVDYMQPLKFDFEEPKELRKAPLLLLIKELIKKALGKDYEFKRLNNIYSRWYSFKRSIDLIAESGNEYDLIIATRFDMSLLSPFLLNNISPSKFYSGDWIGAFYEDRLLEGYEYGDFKLNPKTVLNPIGYPYDDRGLQDFFFISGTEYMMTKFSKIFDYLDRLIPKYGKSNHFIALGQLKETGMEKNHSRILKYGEDYFLSRWL</sequence>
<evidence type="ECO:0008006" key="3">
    <source>
        <dbReference type="Google" id="ProtNLM"/>
    </source>
</evidence>
<organism evidence="1 2">
    <name type="scientific">Lentiprolixibacter aurantiacus</name>
    <dbReference type="NCBI Taxonomy" id="2993939"/>
    <lineage>
        <taxon>Bacteria</taxon>
        <taxon>Pseudomonadati</taxon>
        <taxon>Bacteroidota</taxon>
        <taxon>Flavobacteriia</taxon>
        <taxon>Flavobacteriales</taxon>
        <taxon>Flavobacteriaceae</taxon>
        <taxon>Lentiprolixibacter</taxon>
    </lineage>
</organism>
<accession>A0AAE3SMK6</accession>
<dbReference type="EMBL" id="JAPFQP010000001">
    <property type="protein sequence ID" value="MCX2718545.1"/>
    <property type="molecule type" value="Genomic_DNA"/>
</dbReference>
<reference evidence="1" key="1">
    <citation type="submission" date="2022-11" db="EMBL/GenBank/DDBJ databases">
        <title>The characterization of three novel Bacteroidetes species and genomic analysis of their roles in tidal elemental geochemical cycles.</title>
        <authorList>
            <person name="Ma K.-J."/>
        </authorList>
    </citation>
    <scope>NUCLEOTIDE SEQUENCE</scope>
    <source>
        <strain evidence="1">M415</strain>
    </source>
</reference>